<evidence type="ECO:0000313" key="9">
    <source>
        <dbReference type="EMBL" id="SDH81081.1"/>
    </source>
</evidence>
<feature type="transmembrane region" description="Helical" evidence="7">
    <location>
        <begin position="976"/>
        <end position="1003"/>
    </location>
</feature>
<evidence type="ECO:0000256" key="3">
    <source>
        <dbReference type="ARBA" id="ARBA00022475"/>
    </source>
</evidence>
<gene>
    <name evidence="9" type="ORF">SAMN05443529_11978</name>
</gene>
<feature type="transmembrane region" description="Helical" evidence="7">
    <location>
        <begin position="307"/>
        <end position="331"/>
    </location>
</feature>
<dbReference type="GO" id="GO:0005886">
    <property type="term" value="C:plasma membrane"/>
    <property type="evidence" value="ECO:0007669"/>
    <property type="project" value="UniProtKB-SubCell"/>
</dbReference>
<dbReference type="AlphaFoldDB" id="A0A1G8FFZ9"/>
<dbReference type="Gene3D" id="1.10.287.950">
    <property type="entry name" value="Methyl-accepting chemotaxis protein"/>
    <property type="match status" value="1"/>
</dbReference>
<dbReference type="OrthoDB" id="9782006at2"/>
<evidence type="ECO:0000256" key="6">
    <source>
        <dbReference type="ARBA" id="ARBA00023136"/>
    </source>
</evidence>
<keyword evidence="4 7" id="KW-0812">Transmembrane</keyword>
<organism evidence="9 10">
    <name type="scientific">Desulfosporosinus hippei DSM 8344</name>
    <dbReference type="NCBI Taxonomy" id="1121419"/>
    <lineage>
        <taxon>Bacteria</taxon>
        <taxon>Bacillati</taxon>
        <taxon>Bacillota</taxon>
        <taxon>Clostridia</taxon>
        <taxon>Eubacteriales</taxon>
        <taxon>Desulfitobacteriaceae</taxon>
        <taxon>Desulfosporosinus</taxon>
    </lineage>
</organism>
<keyword evidence="6 7" id="KW-0472">Membrane</keyword>
<dbReference type="Gene3D" id="1.20.1640.10">
    <property type="entry name" value="Multidrug efflux transporter AcrB transmembrane domain"/>
    <property type="match status" value="2"/>
</dbReference>
<feature type="transmembrane region" description="Helical" evidence="7">
    <location>
        <begin position="200"/>
        <end position="221"/>
    </location>
</feature>
<dbReference type="PANTHER" id="PTHR33406">
    <property type="entry name" value="MEMBRANE PROTEIN MJ1562-RELATED"/>
    <property type="match status" value="1"/>
</dbReference>
<evidence type="ECO:0000256" key="1">
    <source>
        <dbReference type="ARBA" id="ARBA00004651"/>
    </source>
</evidence>
<reference evidence="10" key="1">
    <citation type="submission" date="2016-10" db="EMBL/GenBank/DDBJ databases">
        <authorList>
            <person name="Varghese N."/>
            <person name="Submissions S."/>
        </authorList>
    </citation>
    <scope>NUCLEOTIDE SEQUENCE [LARGE SCALE GENOMIC DNA]</scope>
    <source>
        <strain evidence="10">DSM 8344</strain>
    </source>
</reference>
<feature type="transmembrane region" description="Helical" evidence="7">
    <location>
        <begin position="850"/>
        <end position="867"/>
    </location>
</feature>
<feature type="transmembrane region" description="Helical" evidence="7">
    <location>
        <begin position="233"/>
        <end position="255"/>
    </location>
</feature>
<dbReference type="PANTHER" id="PTHR33406:SF6">
    <property type="entry name" value="MEMBRANE PROTEIN YDGH-RELATED"/>
    <property type="match status" value="1"/>
</dbReference>
<comment type="subcellular location">
    <subcellularLocation>
        <location evidence="1">Cell membrane</location>
        <topology evidence="1">Multi-pass membrane protein</topology>
    </subcellularLocation>
</comment>
<evidence type="ECO:0000256" key="5">
    <source>
        <dbReference type="ARBA" id="ARBA00022989"/>
    </source>
</evidence>
<feature type="transmembrane region" description="Helical" evidence="7">
    <location>
        <begin position="874"/>
        <end position="894"/>
    </location>
</feature>
<dbReference type="Proteomes" id="UP000198656">
    <property type="component" value="Unassembled WGS sequence"/>
</dbReference>
<evidence type="ECO:0000313" key="10">
    <source>
        <dbReference type="Proteomes" id="UP000198656"/>
    </source>
</evidence>
<dbReference type="RefSeq" id="WP_092334632.1">
    <property type="nucleotide sequence ID" value="NZ_FNCP01000019.1"/>
</dbReference>
<feature type="domain" description="SSD" evidence="8">
    <location>
        <begin position="200"/>
        <end position="331"/>
    </location>
</feature>
<evidence type="ECO:0000256" key="2">
    <source>
        <dbReference type="ARBA" id="ARBA00010157"/>
    </source>
</evidence>
<feature type="transmembrane region" description="Helical" evidence="7">
    <location>
        <begin position="276"/>
        <end position="295"/>
    </location>
</feature>
<name>A0A1G8FFZ9_9FIRM</name>
<keyword evidence="5 7" id="KW-1133">Transmembrane helix</keyword>
<dbReference type="Pfam" id="PF03176">
    <property type="entry name" value="MMPL"/>
    <property type="match status" value="2"/>
</dbReference>
<keyword evidence="10" id="KW-1185">Reference proteome</keyword>
<dbReference type="InterPro" id="IPR050545">
    <property type="entry name" value="Mycobact_MmpL"/>
</dbReference>
<dbReference type="PROSITE" id="PS50156">
    <property type="entry name" value="SSD"/>
    <property type="match status" value="1"/>
</dbReference>
<keyword evidence="3" id="KW-1003">Cell membrane</keyword>
<dbReference type="EMBL" id="FNCP01000019">
    <property type="protein sequence ID" value="SDH81081.1"/>
    <property type="molecule type" value="Genomic_DNA"/>
</dbReference>
<dbReference type="InterPro" id="IPR004869">
    <property type="entry name" value="MMPL_dom"/>
</dbReference>
<feature type="transmembrane region" description="Helical" evidence="7">
    <location>
        <begin position="950"/>
        <end position="970"/>
    </location>
</feature>
<dbReference type="STRING" id="1121419.SAMN05443529_11978"/>
<evidence type="ECO:0000256" key="7">
    <source>
        <dbReference type="SAM" id="Phobius"/>
    </source>
</evidence>
<comment type="similarity">
    <text evidence="2">Belongs to the resistance-nodulation-cell division (RND) (TC 2.A.6) family. MmpL subfamily.</text>
</comment>
<evidence type="ECO:0000256" key="4">
    <source>
        <dbReference type="ARBA" id="ARBA00022692"/>
    </source>
</evidence>
<protein>
    <submittedName>
        <fullName evidence="9">Putative drug exporter of the RND superfamily</fullName>
    </submittedName>
</protein>
<sequence>MKTMLKGRWGIVLFWLLATAVLTWFTPNLDPIINQRGNLSFADKYPSQTAQEMIDEISTASGDSGIFVFYDKDTLTTQDFDDIQATLEKLKTNKETLGITGLVDVYDYPEAKEKLVSKDNTTMIVQFTYEKGSRDTQVIVTELEKSLEDLQVEHYITGGAFITNDFLKQTNAGVEKSAVITVLFIFIVLVVMFRSPVTPLISLITVGITYLTSMGIVGQLIDKFGFPVTSLTRMFLILILFGIGTDYNILLFNRFKEELSNHPKNIDKAIATTYKTAGKTVIYSALTIFIAFLALNFVKFSVYRSGVAVAVGIFVLVAQLMTLTPAILRILNTRLFWPSKNVAGHSQSKTWTKAAMFSVKRPAIAIAAIAVLLIPIFMASSYKLSFDNLQDMSNEYPSVMGFNIVAEHFNKGTSMPTTIVLSNASPLDNNTDLAVLDGLTKKIEKIDGVNAVMGPTQPQGYEIADFYSDSQTKKVVIGMTSANNGVREITDGLGTIQEKLTTPDFSEVDQLVDGTSKLQTGLGSLASALKQVSSGIGEGASGAEEIADGIEQIKSNLLIVNGMVNQLHSGYASLESGYETFGKNYKSLQQSLRGLAQLAAGINQIVAANPTYADLLVQVSQMNEGLAELDSGFAALNDQYNLTLDSFSKLNEGLSQLSGGIIRISEGLSRLENGQRSLAEGLKQGNNGGDFIVSNMEEMTEGLAQISGGQQQMAGGLSSLGGSLTQLKSGIVASSDGLGQISEGIDQSNDFLTGFESTKVFYLPEEALQSKDFQKALDAYMSKDRKTVKLLVTLDDDPYSDNAINTIARINQLIPSSLAGTSLADGQYAIGGETSTTNDLHGIAISDMKTTQVIVLIGIFIVLVLIIKSFWIPVYIIASLLLSFYTSISLTSLFAKQFLDSSELAWNVPFFGFVMIVALGVDYSIFLMMRFKEYKGMTPHEGIIKASGNVGGVVLSAAIILAGTFATLAPSGINTLIELAVCVCLGIIILSVILLPFVIPAFISIQDKLVKKYSYEQNDIYPELTNSNSQV</sequence>
<dbReference type="SUPFAM" id="SSF82866">
    <property type="entry name" value="Multidrug efflux transporter AcrB transmembrane domain"/>
    <property type="match status" value="2"/>
</dbReference>
<feature type="transmembrane region" description="Helical" evidence="7">
    <location>
        <begin position="177"/>
        <end position="193"/>
    </location>
</feature>
<accession>A0A1G8FFZ9</accession>
<feature type="transmembrane region" description="Helical" evidence="7">
    <location>
        <begin position="363"/>
        <end position="382"/>
    </location>
</feature>
<dbReference type="InterPro" id="IPR000731">
    <property type="entry name" value="SSD"/>
</dbReference>
<evidence type="ECO:0000259" key="8">
    <source>
        <dbReference type="PROSITE" id="PS50156"/>
    </source>
</evidence>
<feature type="transmembrane region" description="Helical" evidence="7">
    <location>
        <begin position="906"/>
        <end position="929"/>
    </location>
</feature>
<proteinExistence type="inferred from homology"/>